<gene>
    <name evidence="1" type="ORF">CBF28_04965</name>
</gene>
<name>A0A430B655_9ENTE</name>
<reference evidence="1 2" key="1">
    <citation type="submission" date="2017-05" db="EMBL/GenBank/DDBJ databases">
        <title>Vagococcus spp. assemblies.</title>
        <authorList>
            <person name="Gulvik C.A."/>
        </authorList>
    </citation>
    <scope>NUCLEOTIDE SEQUENCE [LARGE SCALE GENOMIC DNA]</scope>
    <source>
        <strain evidence="1 2">SS1714</strain>
    </source>
</reference>
<dbReference type="EMBL" id="NGKB01000004">
    <property type="protein sequence ID" value="RSU15789.1"/>
    <property type="molecule type" value="Genomic_DNA"/>
</dbReference>
<dbReference type="RefSeq" id="WP_126792575.1">
    <property type="nucleotide sequence ID" value="NZ_CP060720.1"/>
</dbReference>
<dbReference type="AlphaFoldDB" id="A0A430B655"/>
<evidence type="ECO:0000313" key="2">
    <source>
        <dbReference type="Proteomes" id="UP000288028"/>
    </source>
</evidence>
<sequence length="59" mass="6710">MANNHMKKINIKIAFSIILLGSFLSIIGFSLSGFDITKYQTNDDHWYQLISIPKHIGSK</sequence>
<proteinExistence type="predicted"/>
<comment type="caution">
    <text evidence="1">The sequence shown here is derived from an EMBL/GenBank/DDBJ whole genome shotgun (WGS) entry which is preliminary data.</text>
</comment>
<protein>
    <submittedName>
        <fullName evidence="1">Uncharacterized protein</fullName>
    </submittedName>
</protein>
<keyword evidence="2" id="KW-1185">Reference proteome</keyword>
<organism evidence="1 2">
    <name type="scientific">Vagococcus carniphilus</name>
    <dbReference type="NCBI Taxonomy" id="218144"/>
    <lineage>
        <taxon>Bacteria</taxon>
        <taxon>Bacillati</taxon>
        <taxon>Bacillota</taxon>
        <taxon>Bacilli</taxon>
        <taxon>Lactobacillales</taxon>
        <taxon>Enterococcaceae</taxon>
        <taxon>Vagococcus</taxon>
    </lineage>
</organism>
<evidence type="ECO:0000313" key="1">
    <source>
        <dbReference type="EMBL" id="RSU15789.1"/>
    </source>
</evidence>
<dbReference type="Proteomes" id="UP000288028">
    <property type="component" value="Unassembled WGS sequence"/>
</dbReference>
<dbReference type="GeneID" id="95581643"/>
<accession>A0A430B655</accession>